<dbReference type="PANTHER" id="PTHR10963:SF55">
    <property type="entry name" value="GLYCOSIDE HYDROLASE FAMILY 16 PROTEIN"/>
    <property type="match status" value="1"/>
</dbReference>
<evidence type="ECO:0000259" key="3">
    <source>
        <dbReference type="PROSITE" id="PS51762"/>
    </source>
</evidence>
<dbReference type="EMBL" id="JACBJI010000002">
    <property type="protein sequence ID" value="NYA70465.1"/>
    <property type="molecule type" value="Genomic_DNA"/>
</dbReference>
<keyword evidence="5" id="KW-1185">Reference proteome</keyword>
<dbReference type="Gene3D" id="2.60.120.200">
    <property type="match status" value="1"/>
</dbReference>
<dbReference type="GO" id="GO:0005975">
    <property type="term" value="P:carbohydrate metabolic process"/>
    <property type="evidence" value="ECO:0007669"/>
    <property type="project" value="InterPro"/>
</dbReference>
<dbReference type="PROSITE" id="PS51762">
    <property type="entry name" value="GH16_2"/>
    <property type="match status" value="1"/>
</dbReference>
<dbReference type="PROSITE" id="PS51257">
    <property type="entry name" value="PROKAR_LIPOPROTEIN"/>
    <property type="match status" value="1"/>
</dbReference>
<reference evidence="4 5" key="1">
    <citation type="submission" date="2020-07" db="EMBL/GenBank/DDBJ databases">
        <authorList>
            <person name="Sun Q."/>
        </authorList>
    </citation>
    <scope>NUCLEOTIDE SEQUENCE [LARGE SCALE GENOMIC DNA]</scope>
    <source>
        <strain evidence="4 5">MAH-1</strain>
    </source>
</reference>
<name>A0A7Y8Y123_9FLAO</name>
<keyword evidence="2" id="KW-0732">Signal</keyword>
<organism evidence="4 5">
    <name type="scientific">Flavobacterium agri</name>
    <dbReference type="NCBI Taxonomy" id="2743471"/>
    <lineage>
        <taxon>Bacteria</taxon>
        <taxon>Pseudomonadati</taxon>
        <taxon>Bacteroidota</taxon>
        <taxon>Flavobacteriia</taxon>
        <taxon>Flavobacteriales</taxon>
        <taxon>Flavobacteriaceae</taxon>
        <taxon>Flavobacterium</taxon>
    </lineage>
</organism>
<evidence type="ECO:0000313" key="4">
    <source>
        <dbReference type="EMBL" id="NYA70465.1"/>
    </source>
</evidence>
<dbReference type="Pfam" id="PF00722">
    <property type="entry name" value="Glyco_hydro_16"/>
    <property type="match status" value="1"/>
</dbReference>
<dbReference type="InterPro" id="IPR050546">
    <property type="entry name" value="Glycosyl_Hydrlase_16"/>
</dbReference>
<evidence type="ECO:0000313" key="5">
    <source>
        <dbReference type="Proteomes" id="UP000535020"/>
    </source>
</evidence>
<feature type="chain" id="PRO_5030749818" evidence="2">
    <location>
        <begin position="29"/>
        <end position="276"/>
    </location>
</feature>
<proteinExistence type="inferred from homology"/>
<gene>
    <name evidence="4" type="ORF">HZF10_05995</name>
</gene>
<dbReference type="Proteomes" id="UP000535020">
    <property type="component" value="Unassembled WGS sequence"/>
</dbReference>
<protein>
    <submittedName>
        <fullName evidence="4">Glycoside hydrolase family 16 protein</fullName>
    </submittedName>
</protein>
<dbReference type="RefSeq" id="WP_176005274.1">
    <property type="nucleotide sequence ID" value="NZ_JABWMI010000006.1"/>
</dbReference>
<sequence length="276" mass="30756">MRYFSKNSISNRRLAVCLLAVISVSVSGCNEDDKQSVSGRNWDLVWSDEFDGAAGELPDASKWGFDLGNNGGWGNQELENYTNDPENVSLDGNGNLVITAIKAGNSYTSARIKTQTLFSQKYGRFEARLKTPYGPGIWPAFWMLGANVGEVGWPQCGEIDIMELKGQQPNIIHGTVHGPGYSAGGAISSSYALQNSRFDLEYHVFAVEWSENKIDFFCDDFLYKRITKSDVPGQWVYDHDFYMILNIAVGGNYAGFPTSQTPFPQKMIVDYVKVYQ</sequence>
<dbReference type="GO" id="GO:0004553">
    <property type="term" value="F:hydrolase activity, hydrolyzing O-glycosyl compounds"/>
    <property type="evidence" value="ECO:0007669"/>
    <property type="project" value="InterPro"/>
</dbReference>
<feature type="signal peptide" evidence="2">
    <location>
        <begin position="1"/>
        <end position="28"/>
    </location>
</feature>
<comment type="similarity">
    <text evidence="1">Belongs to the glycosyl hydrolase 16 family.</text>
</comment>
<dbReference type="PANTHER" id="PTHR10963">
    <property type="entry name" value="GLYCOSYL HYDROLASE-RELATED"/>
    <property type="match status" value="1"/>
</dbReference>
<dbReference type="InterPro" id="IPR000757">
    <property type="entry name" value="Beta-glucanase-like"/>
</dbReference>
<accession>A0A7Y8Y123</accession>
<feature type="domain" description="GH16" evidence="3">
    <location>
        <begin position="30"/>
        <end position="276"/>
    </location>
</feature>
<dbReference type="CDD" id="cd08023">
    <property type="entry name" value="GH16_laminarinase_like"/>
    <property type="match status" value="1"/>
</dbReference>
<dbReference type="InterPro" id="IPR013320">
    <property type="entry name" value="ConA-like_dom_sf"/>
</dbReference>
<dbReference type="SUPFAM" id="SSF49899">
    <property type="entry name" value="Concanavalin A-like lectins/glucanases"/>
    <property type="match status" value="1"/>
</dbReference>
<evidence type="ECO:0000256" key="1">
    <source>
        <dbReference type="ARBA" id="ARBA00006865"/>
    </source>
</evidence>
<evidence type="ECO:0000256" key="2">
    <source>
        <dbReference type="SAM" id="SignalP"/>
    </source>
</evidence>
<comment type="caution">
    <text evidence="4">The sequence shown here is derived from an EMBL/GenBank/DDBJ whole genome shotgun (WGS) entry which is preliminary data.</text>
</comment>
<keyword evidence="4" id="KW-0378">Hydrolase</keyword>
<dbReference type="AlphaFoldDB" id="A0A7Y8Y123"/>